<evidence type="ECO:0008006" key="6">
    <source>
        <dbReference type="Google" id="ProtNLM"/>
    </source>
</evidence>
<dbReference type="GO" id="GO:0016829">
    <property type="term" value="F:lyase activity"/>
    <property type="evidence" value="ECO:0007669"/>
    <property type="project" value="UniProtKB-KW"/>
</dbReference>
<dbReference type="Pfam" id="PF01903">
    <property type="entry name" value="CbiX"/>
    <property type="match status" value="2"/>
</dbReference>
<evidence type="ECO:0000256" key="3">
    <source>
        <dbReference type="SAM" id="MobiDB-lite"/>
    </source>
</evidence>
<dbReference type="Proteomes" id="UP000321118">
    <property type="component" value="Unassembled WGS sequence"/>
</dbReference>
<evidence type="ECO:0000313" key="5">
    <source>
        <dbReference type="Proteomes" id="UP000321118"/>
    </source>
</evidence>
<organism evidence="4 5">
    <name type="scientific">Cellulomonas xylanilytica</name>
    <dbReference type="NCBI Taxonomy" id="233583"/>
    <lineage>
        <taxon>Bacteria</taxon>
        <taxon>Bacillati</taxon>
        <taxon>Actinomycetota</taxon>
        <taxon>Actinomycetes</taxon>
        <taxon>Micrococcales</taxon>
        <taxon>Cellulomonadaceae</taxon>
        <taxon>Cellulomonas</taxon>
    </lineage>
</organism>
<dbReference type="SUPFAM" id="SSF53800">
    <property type="entry name" value="Chelatase"/>
    <property type="match status" value="1"/>
</dbReference>
<gene>
    <name evidence="4" type="ORF">CXY01_22320</name>
</gene>
<feature type="region of interest" description="Disordered" evidence="3">
    <location>
        <begin position="1"/>
        <end position="21"/>
    </location>
</feature>
<proteinExistence type="predicted"/>
<keyword evidence="5" id="KW-1185">Reference proteome</keyword>
<dbReference type="InterPro" id="IPR050963">
    <property type="entry name" value="Sirohydro_Cobaltochel/CbiX"/>
</dbReference>
<keyword evidence="1" id="KW-0479">Metal-binding</keyword>
<dbReference type="PANTHER" id="PTHR33542:SF5">
    <property type="entry name" value="FERROCHELATASE CHE1"/>
    <property type="match status" value="1"/>
</dbReference>
<protein>
    <recommendedName>
        <fullName evidence="6">Cobalamin biosynthesis protein CbiX</fullName>
    </recommendedName>
</protein>
<dbReference type="CDD" id="cd03416">
    <property type="entry name" value="CbiX_SirB_N"/>
    <property type="match status" value="1"/>
</dbReference>
<dbReference type="RefSeq" id="WP_146927494.1">
    <property type="nucleotide sequence ID" value="NZ_BJUB01000006.1"/>
</dbReference>
<dbReference type="InterPro" id="IPR002762">
    <property type="entry name" value="CbiX-like"/>
</dbReference>
<accession>A0A510V4A6</accession>
<reference evidence="4 5" key="1">
    <citation type="submission" date="2019-07" db="EMBL/GenBank/DDBJ databases">
        <title>Whole genome shotgun sequence of Cellulomonas xylanilytica NBRC 101102.</title>
        <authorList>
            <person name="Hosoyama A."/>
            <person name="Uohara A."/>
            <person name="Ohji S."/>
            <person name="Ichikawa N."/>
        </authorList>
    </citation>
    <scope>NUCLEOTIDE SEQUENCE [LARGE SCALE GENOMIC DNA]</scope>
    <source>
        <strain evidence="4 5">NBRC 101102</strain>
    </source>
</reference>
<evidence type="ECO:0000313" key="4">
    <source>
        <dbReference type="EMBL" id="GEK21712.1"/>
    </source>
</evidence>
<name>A0A510V4A6_9CELL</name>
<keyword evidence="2" id="KW-0456">Lyase</keyword>
<dbReference type="PANTHER" id="PTHR33542">
    <property type="entry name" value="SIROHYDROCHLORIN FERROCHELATASE, CHLOROPLASTIC"/>
    <property type="match status" value="1"/>
</dbReference>
<dbReference type="EMBL" id="BJUB01000006">
    <property type="protein sequence ID" value="GEK21712.1"/>
    <property type="molecule type" value="Genomic_DNA"/>
</dbReference>
<dbReference type="AlphaFoldDB" id="A0A510V4A6"/>
<sequence>MTNALHARGPAPDGPRGDVDAPVLVGCSHGTDDPDGRAAVRSILTGVAAYRPELDVREAFVDVQEPEVADVVSHALDSDAPGAVVVPLLLSVGFHVKVDIAAAVDQPGATAAAPLGPDPRLVDILVDRLETAGLAADDSVVLAAAGSSDPAAALAVESVAAGLADRLEQPVTIGYGAGAEPRVPAAIATARADAPPGGRVVVASYLLAPGYFYDRVMEAGADVVAAPLAPDDRLVQIVLDRYDAAT</sequence>
<dbReference type="OrthoDB" id="7345302at2"/>
<evidence type="ECO:0000256" key="1">
    <source>
        <dbReference type="ARBA" id="ARBA00022723"/>
    </source>
</evidence>
<evidence type="ECO:0000256" key="2">
    <source>
        <dbReference type="ARBA" id="ARBA00023239"/>
    </source>
</evidence>
<comment type="caution">
    <text evidence="4">The sequence shown here is derived from an EMBL/GenBank/DDBJ whole genome shotgun (WGS) entry which is preliminary data.</text>
</comment>
<dbReference type="GO" id="GO:0046872">
    <property type="term" value="F:metal ion binding"/>
    <property type="evidence" value="ECO:0007669"/>
    <property type="project" value="UniProtKB-KW"/>
</dbReference>
<dbReference type="Gene3D" id="3.40.50.1400">
    <property type="match status" value="2"/>
</dbReference>